<evidence type="ECO:0000313" key="2">
    <source>
        <dbReference type="EMBL" id="SVB09029.1"/>
    </source>
</evidence>
<dbReference type="PANTHER" id="PTHR39962">
    <property type="entry name" value="BLL4848 PROTEIN"/>
    <property type="match status" value="1"/>
</dbReference>
<gene>
    <name evidence="2" type="ORF">METZ01_LOCUS161883</name>
</gene>
<protein>
    <recommendedName>
        <fullName evidence="1">LpxI C-terminal domain-containing protein</fullName>
    </recommendedName>
</protein>
<dbReference type="Gene3D" id="3.40.140.80">
    <property type="match status" value="1"/>
</dbReference>
<evidence type="ECO:0000259" key="1">
    <source>
        <dbReference type="Pfam" id="PF06230"/>
    </source>
</evidence>
<dbReference type="InterPro" id="IPR043167">
    <property type="entry name" value="LpxI_C_sf"/>
</dbReference>
<dbReference type="AlphaFoldDB" id="A0A382B5R3"/>
<feature type="domain" description="LpxI C-terminal" evidence="1">
    <location>
        <begin position="2"/>
        <end position="55"/>
    </location>
</feature>
<organism evidence="2">
    <name type="scientific">marine metagenome</name>
    <dbReference type="NCBI Taxonomy" id="408172"/>
    <lineage>
        <taxon>unclassified sequences</taxon>
        <taxon>metagenomes</taxon>
        <taxon>ecological metagenomes</taxon>
    </lineage>
</organism>
<dbReference type="Pfam" id="PF06230">
    <property type="entry name" value="LpxI_C"/>
    <property type="match status" value="1"/>
</dbReference>
<dbReference type="InterPro" id="IPR053174">
    <property type="entry name" value="LpxI"/>
</dbReference>
<feature type="non-terminal residue" evidence="2">
    <location>
        <position position="1"/>
    </location>
</feature>
<dbReference type="EMBL" id="UINC01028292">
    <property type="protein sequence ID" value="SVB09029.1"/>
    <property type="molecule type" value="Genomic_DNA"/>
</dbReference>
<dbReference type="PANTHER" id="PTHR39962:SF1">
    <property type="entry name" value="LPXI FAMILY PROTEIN"/>
    <property type="match status" value="1"/>
</dbReference>
<sequence length="57" mass="6138">TNQDYRYDVPGIGPLTMQNLVNGGASVLAMEAGRVMVVDQEKVVEMANQAKISIVCI</sequence>
<name>A0A382B5R3_9ZZZZ</name>
<accession>A0A382B5R3</accession>
<dbReference type="InterPro" id="IPR010415">
    <property type="entry name" value="LpxI_C"/>
</dbReference>
<proteinExistence type="predicted"/>
<reference evidence="2" key="1">
    <citation type="submission" date="2018-05" db="EMBL/GenBank/DDBJ databases">
        <authorList>
            <person name="Lanie J.A."/>
            <person name="Ng W.-L."/>
            <person name="Kazmierczak K.M."/>
            <person name="Andrzejewski T.M."/>
            <person name="Davidsen T.M."/>
            <person name="Wayne K.J."/>
            <person name="Tettelin H."/>
            <person name="Glass J.I."/>
            <person name="Rusch D."/>
            <person name="Podicherti R."/>
            <person name="Tsui H.-C.T."/>
            <person name="Winkler M.E."/>
        </authorList>
    </citation>
    <scope>NUCLEOTIDE SEQUENCE</scope>
</reference>